<gene>
    <name evidence="1" type="ORF">G113_19823</name>
</gene>
<sequence length="174" mass="19992">MHDLRDYKTLTARQITAAIGQLNHNTAPKIMTHLALRARQPHPLGNGRSRAKALKLLRRVKKAHKAGRIPLELTVTGGRIDRGNHQADRYYYDRILLAQGWQQYDTAQDAWYFGIWINTEKLETFTYAEGDTNHVIAPNVEAFRAELARLYQYHPQSPAFICINQEVGVVTHYL</sequence>
<comment type="caution">
    <text evidence="1">The sequence shown here is derived from an EMBL/GenBank/DDBJ whole genome shotgun (WGS) entry which is preliminary data.</text>
</comment>
<evidence type="ECO:0000313" key="1">
    <source>
        <dbReference type="EMBL" id="EOD53400.1"/>
    </source>
</evidence>
<evidence type="ECO:0000313" key="2">
    <source>
        <dbReference type="Proteomes" id="UP000013526"/>
    </source>
</evidence>
<dbReference type="OrthoDB" id="7851858at2"/>
<name>R1GNX6_9GAMM</name>
<dbReference type="PATRIC" id="fig|1268236.3.peg.3837"/>
<protein>
    <submittedName>
        <fullName evidence="1">Uncharacterized protein</fullName>
    </submittedName>
</protein>
<accession>R1GNX6</accession>
<dbReference type="Proteomes" id="UP000013526">
    <property type="component" value="Unassembled WGS sequence"/>
</dbReference>
<dbReference type="AlphaFoldDB" id="R1GNX6"/>
<reference evidence="1 2" key="1">
    <citation type="journal article" date="2013" name="Genome Announc.">
        <title>Draft Genome Sequence of Aeromonas molluscorum Strain 848TT, Isolated from Bivalve Molluscs.</title>
        <authorList>
            <person name="Spataro N."/>
            <person name="Farfan M."/>
            <person name="Albarral V."/>
            <person name="Sanglas A."/>
            <person name="Loren J.G."/>
            <person name="Fuste M.C."/>
            <person name="Bosch E."/>
        </authorList>
    </citation>
    <scope>NUCLEOTIDE SEQUENCE [LARGE SCALE GENOMIC DNA]</scope>
    <source>
        <strain evidence="1 2">848</strain>
    </source>
</reference>
<dbReference type="EMBL" id="AQGQ01000231">
    <property type="protein sequence ID" value="EOD53400.1"/>
    <property type="molecule type" value="Genomic_DNA"/>
</dbReference>
<organism evidence="1 2">
    <name type="scientific">Aeromonas molluscorum 848</name>
    <dbReference type="NCBI Taxonomy" id="1268236"/>
    <lineage>
        <taxon>Bacteria</taxon>
        <taxon>Pseudomonadati</taxon>
        <taxon>Pseudomonadota</taxon>
        <taxon>Gammaproteobacteria</taxon>
        <taxon>Aeromonadales</taxon>
        <taxon>Aeromonadaceae</taxon>
        <taxon>Aeromonas</taxon>
    </lineage>
</organism>
<keyword evidence="2" id="KW-1185">Reference proteome</keyword>
<proteinExistence type="predicted"/>
<dbReference type="RefSeq" id="WP_005909839.1">
    <property type="nucleotide sequence ID" value="NZ_AQGQ01000231.1"/>
</dbReference>